<feature type="signal peptide" evidence="1">
    <location>
        <begin position="1"/>
        <end position="20"/>
    </location>
</feature>
<name>A0A2V3PPM0_9BACT</name>
<reference evidence="2 3" key="1">
    <citation type="submission" date="2018-03" db="EMBL/GenBank/DDBJ databases">
        <title>Genomic Encyclopedia of Archaeal and Bacterial Type Strains, Phase II (KMG-II): from individual species to whole genera.</title>
        <authorList>
            <person name="Goeker M."/>
        </authorList>
    </citation>
    <scope>NUCLEOTIDE SEQUENCE [LARGE SCALE GENOMIC DNA]</scope>
    <source>
        <strain evidence="2 3">DSM 100214</strain>
    </source>
</reference>
<comment type="caution">
    <text evidence="2">The sequence shown here is derived from an EMBL/GenBank/DDBJ whole genome shotgun (WGS) entry which is preliminary data.</text>
</comment>
<feature type="chain" id="PRO_5015984612" evidence="1">
    <location>
        <begin position="21"/>
        <end position="122"/>
    </location>
</feature>
<protein>
    <submittedName>
        <fullName evidence="2">Uncharacterized protein</fullName>
    </submittedName>
</protein>
<evidence type="ECO:0000313" key="2">
    <source>
        <dbReference type="EMBL" id="PXV63375.1"/>
    </source>
</evidence>
<evidence type="ECO:0000256" key="1">
    <source>
        <dbReference type="SAM" id="SignalP"/>
    </source>
</evidence>
<dbReference type="Proteomes" id="UP000247973">
    <property type="component" value="Unassembled WGS sequence"/>
</dbReference>
<organism evidence="2 3">
    <name type="scientific">Dysgonomonas alginatilytica</name>
    <dbReference type="NCBI Taxonomy" id="1605892"/>
    <lineage>
        <taxon>Bacteria</taxon>
        <taxon>Pseudomonadati</taxon>
        <taxon>Bacteroidota</taxon>
        <taxon>Bacteroidia</taxon>
        <taxon>Bacteroidales</taxon>
        <taxon>Dysgonomonadaceae</taxon>
        <taxon>Dysgonomonas</taxon>
    </lineage>
</organism>
<gene>
    <name evidence="2" type="ORF">CLV62_11492</name>
</gene>
<dbReference type="RefSeq" id="WP_110311017.1">
    <property type="nucleotide sequence ID" value="NZ_QICL01000014.1"/>
</dbReference>
<dbReference type="AlphaFoldDB" id="A0A2V3PPM0"/>
<accession>A0A2V3PPM0</accession>
<dbReference type="EMBL" id="QICL01000014">
    <property type="protein sequence ID" value="PXV63375.1"/>
    <property type="molecule type" value="Genomic_DNA"/>
</dbReference>
<dbReference type="OrthoDB" id="997385at2"/>
<evidence type="ECO:0000313" key="3">
    <source>
        <dbReference type="Proteomes" id="UP000247973"/>
    </source>
</evidence>
<proteinExistence type="predicted"/>
<keyword evidence="3" id="KW-1185">Reference proteome</keyword>
<sequence>MKRLFILAVALFSLSSISFAADGNYAFLSKLNEKEKFSGLVNYLGADYEQQRYLKEIFELSSQKMEKASRSGADSEKEVRKALAFNLANTKNVLSAEQYKKYLIVLNMTSINSNNTALVAEK</sequence>
<keyword evidence="1" id="KW-0732">Signal</keyword>